<gene>
    <name evidence="1" type="ORF">Q7C36_005425</name>
</gene>
<dbReference type="Proteomes" id="UP001187315">
    <property type="component" value="Unassembled WGS sequence"/>
</dbReference>
<comment type="caution">
    <text evidence="1">The sequence shown here is derived from an EMBL/GenBank/DDBJ whole genome shotgun (WGS) entry which is preliminary data.</text>
</comment>
<evidence type="ECO:0000313" key="1">
    <source>
        <dbReference type="EMBL" id="KAK2857506.1"/>
    </source>
</evidence>
<dbReference type="AlphaFoldDB" id="A0AA88NDZ8"/>
<sequence>MLPAPLASLMDDTSAWRLNRVIGGIRAAEWKACIRRSSSAAVDVRLHALTLSGKSKDRSVHCIPRLSSLAW</sequence>
<protein>
    <submittedName>
        <fullName evidence="1">Uncharacterized protein</fullName>
    </submittedName>
</protein>
<accession>A0AA88NDZ8</accession>
<dbReference type="EMBL" id="JAVHJS010000005">
    <property type="protein sequence ID" value="KAK2857506.1"/>
    <property type="molecule type" value="Genomic_DNA"/>
</dbReference>
<proteinExistence type="predicted"/>
<evidence type="ECO:0000313" key="2">
    <source>
        <dbReference type="Proteomes" id="UP001187315"/>
    </source>
</evidence>
<organism evidence="1 2">
    <name type="scientific">Tachysurus vachellii</name>
    <name type="common">Darkbarbel catfish</name>
    <name type="synonym">Pelteobagrus vachellii</name>
    <dbReference type="NCBI Taxonomy" id="175792"/>
    <lineage>
        <taxon>Eukaryota</taxon>
        <taxon>Metazoa</taxon>
        <taxon>Chordata</taxon>
        <taxon>Craniata</taxon>
        <taxon>Vertebrata</taxon>
        <taxon>Euteleostomi</taxon>
        <taxon>Actinopterygii</taxon>
        <taxon>Neopterygii</taxon>
        <taxon>Teleostei</taxon>
        <taxon>Ostariophysi</taxon>
        <taxon>Siluriformes</taxon>
        <taxon>Bagridae</taxon>
        <taxon>Tachysurus</taxon>
    </lineage>
</organism>
<keyword evidence="2" id="KW-1185">Reference proteome</keyword>
<name>A0AA88NDZ8_TACVA</name>
<reference evidence="1" key="1">
    <citation type="submission" date="2023-08" db="EMBL/GenBank/DDBJ databases">
        <title>Pelteobagrus vachellii genome.</title>
        <authorList>
            <person name="Liu H."/>
        </authorList>
    </citation>
    <scope>NUCLEOTIDE SEQUENCE</scope>
    <source>
        <strain evidence="1">PRFRI_2022a</strain>
        <tissue evidence="1">Muscle</tissue>
    </source>
</reference>